<keyword evidence="8" id="KW-0695">RNA-directed DNA polymerase</keyword>
<dbReference type="Gene3D" id="3.10.10.10">
    <property type="entry name" value="HIV Type 1 Reverse Transcriptase, subunit A, domain 1"/>
    <property type="match status" value="1"/>
</dbReference>
<dbReference type="EMBL" id="KK735380">
    <property type="protein sequence ID" value="KFR13932.1"/>
    <property type="molecule type" value="Genomic_DNA"/>
</dbReference>
<evidence type="ECO:0000256" key="4">
    <source>
        <dbReference type="ARBA" id="ARBA00022695"/>
    </source>
</evidence>
<dbReference type="GO" id="GO:0004523">
    <property type="term" value="F:RNA-DNA hybrid ribonuclease activity"/>
    <property type="evidence" value="ECO:0007669"/>
    <property type="project" value="UniProtKB-EC"/>
</dbReference>
<dbReference type="PROSITE" id="PS50878">
    <property type="entry name" value="RT_POL"/>
    <property type="match status" value="1"/>
</dbReference>
<evidence type="ECO:0000259" key="9">
    <source>
        <dbReference type="PROSITE" id="PS50878"/>
    </source>
</evidence>
<evidence type="ECO:0000256" key="3">
    <source>
        <dbReference type="ARBA" id="ARBA00022679"/>
    </source>
</evidence>
<feature type="domain" description="Reverse transcriptase" evidence="9">
    <location>
        <begin position="21"/>
        <end position="208"/>
    </location>
</feature>
<dbReference type="InterPro" id="IPR043502">
    <property type="entry name" value="DNA/RNA_pol_sf"/>
</dbReference>
<keyword evidence="5" id="KW-0540">Nuclease</keyword>
<evidence type="ECO:0000256" key="6">
    <source>
        <dbReference type="ARBA" id="ARBA00022759"/>
    </source>
</evidence>
<dbReference type="GO" id="GO:0003964">
    <property type="term" value="F:RNA-directed DNA polymerase activity"/>
    <property type="evidence" value="ECO:0007669"/>
    <property type="project" value="UniProtKB-KW"/>
</dbReference>
<dbReference type="STRING" id="30419.A0A091WE32"/>
<dbReference type="PANTHER" id="PTHR41694">
    <property type="entry name" value="ENDOGENOUS RETROVIRUS GROUP K MEMBER POL PROTEIN"/>
    <property type="match status" value="1"/>
</dbReference>
<proteinExistence type="inferred from homology"/>
<keyword evidence="4" id="KW-0548">Nucleotidyltransferase</keyword>
<evidence type="ECO:0000256" key="8">
    <source>
        <dbReference type="ARBA" id="ARBA00022918"/>
    </source>
</evidence>
<evidence type="ECO:0000256" key="7">
    <source>
        <dbReference type="ARBA" id="ARBA00022801"/>
    </source>
</evidence>
<name>A0A091WE32_OPIHO</name>
<gene>
    <name evidence="10" type="ORF">N306_08191</name>
</gene>
<evidence type="ECO:0000313" key="11">
    <source>
        <dbReference type="Proteomes" id="UP000053605"/>
    </source>
</evidence>
<dbReference type="PANTHER" id="PTHR41694:SF3">
    <property type="entry name" value="RNA-DIRECTED DNA POLYMERASE-RELATED"/>
    <property type="match status" value="1"/>
</dbReference>
<keyword evidence="3" id="KW-0808">Transferase</keyword>
<protein>
    <recommendedName>
        <fullName evidence="2">ribonuclease H</fullName>
        <ecNumber evidence="2">3.1.26.4</ecNumber>
    </recommendedName>
</protein>
<reference evidence="10 11" key="1">
    <citation type="submission" date="2014-04" db="EMBL/GenBank/DDBJ databases">
        <title>Genome evolution of avian class.</title>
        <authorList>
            <person name="Zhang G."/>
            <person name="Li C."/>
        </authorList>
    </citation>
    <scope>NUCLEOTIDE SEQUENCE [LARGE SCALE GENOMIC DNA]</scope>
    <source>
        <strain evidence="10">BGI_N306</strain>
    </source>
</reference>
<dbReference type="EC" id="3.1.26.4" evidence="2"/>
<dbReference type="Gene3D" id="3.30.70.270">
    <property type="match status" value="2"/>
</dbReference>
<dbReference type="InterPro" id="IPR010661">
    <property type="entry name" value="RVT_thumb"/>
</dbReference>
<dbReference type="SUPFAM" id="SSF56672">
    <property type="entry name" value="DNA/RNA polymerases"/>
    <property type="match status" value="1"/>
</dbReference>
<dbReference type="Proteomes" id="UP000053605">
    <property type="component" value="Unassembled WGS sequence"/>
</dbReference>
<dbReference type="Pfam" id="PF06817">
    <property type="entry name" value="RVT_thumb"/>
    <property type="match status" value="1"/>
</dbReference>
<evidence type="ECO:0000256" key="5">
    <source>
        <dbReference type="ARBA" id="ARBA00022722"/>
    </source>
</evidence>
<keyword evidence="7" id="KW-0378">Hydrolase</keyword>
<organism evidence="10 11">
    <name type="scientific">Opisthocomus hoazin</name>
    <name type="common">Hoatzin</name>
    <name type="synonym">Phasianus hoazin</name>
    <dbReference type="NCBI Taxonomy" id="30419"/>
    <lineage>
        <taxon>Eukaryota</taxon>
        <taxon>Metazoa</taxon>
        <taxon>Chordata</taxon>
        <taxon>Craniata</taxon>
        <taxon>Vertebrata</taxon>
        <taxon>Euteleostomi</taxon>
        <taxon>Archelosauria</taxon>
        <taxon>Archosauria</taxon>
        <taxon>Dinosauria</taxon>
        <taxon>Saurischia</taxon>
        <taxon>Theropoda</taxon>
        <taxon>Coelurosauria</taxon>
        <taxon>Aves</taxon>
        <taxon>Neognathae</taxon>
        <taxon>Neoaves</taxon>
        <taxon>Opisthocomiformes</taxon>
        <taxon>Opisthocomidae</taxon>
        <taxon>Opisthocomus</taxon>
    </lineage>
</organism>
<dbReference type="Pfam" id="PF00078">
    <property type="entry name" value="RVT_1"/>
    <property type="match status" value="1"/>
</dbReference>
<feature type="non-terminal residue" evidence="10">
    <location>
        <position position="260"/>
    </location>
</feature>
<evidence type="ECO:0000256" key="2">
    <source>
        <dbReference type="ARBA" id="ARBA00012180"/>
    </source>
</evidence>
<evidence type="ECO:0000256" key="1">
    <source>
        <dbReference type="ARBA" id="ARBA00010879"/>
    </source>
</evidence>
<comment type="similarity">
    <text evidence="1">Belongs to the beta type-B retroviral polymerase family. HERV class-II K(HML-2) pol subfamily.</text>
</comment>
<dbReference type="GO" id="GO:0035613">
    <property type="term" value="F:RNA stem-loop binding"/>
    <property type="evidence" value="ECO:0007669"/>
    <property type="project" value="TreeGrafter"/>
</dbReference>
<dbReference type="InterPro" id="IPR043128">
    <property type="entry name" value="Rev_trsase/Diguanyl_cyclase"/>
</dbReference>
<accession>A0A091WE32</accession>
<dbReference type="PhylomeDB" id="A0A091WE32"/>
<dbReference type="AlphaFoldDB" id="A0A091WE32"/>
<keyword evidence="6" id="KW-0255">Endonuclease</keyword>
<keyword evidence="11" id="KW-1185">Reference proteome</keyword>
<sequence length="260" mass="29504">DQWPMTEERLQITRQFVAEHLAAGRIKPSVSPWNTPIFLISKKSGKWCLLHDLRKINEQMQPMGAVQPGMPSPAMLPSGWRVIIVDLKDCFFTIPLHPRNTRQFAFSIPVTNKAAPSERYEWVVLPQGMRNSPTLCQLYVAWALAPLREQWPNTIIYHYMDDILCCQQEAFNDDSLTQLSTVLASKGLVIAPEKVQRSAPWKYLGWCISDAKIQPQKVELVTNLRTLTDVQTLLGDIQWVRNCAGISNADIAPLTLLLRG</sequence>
<evidence type="ECO:0000313" key="10">
    <source>
        <dbReference type="EMBL" id="KFR13932.1"/>
    </source>
</evidence>
<feature type="non-terminal residue" evidence="10">
    <location>
        <position position="1"/>
    </location>
</feature>
<dbReference type="InterPro" id="IPR000477">
    <property type="entry name" value="RT_dom"/>
</dbReference>